<comment type="subcellular location">
    <subcellularLocation>
        <location evidence="1 9">Cell inner membrane</location>
        <topology evidence="1 9">Single-pass membrane protein</topology>
    </subcellularLocation>
</comment>
<dbReference type="InterPro" id="IPR050739">
    <property type="entry name" value="MFP"/>
</dbReference>
<feature type="coiled-coil region" evidence="10">
    <location>
        <begin position="131"/>
        <end position="158"/>
    </location>
</feature>
<feature type="coiled-coil region" evidence="10">
    <location>
        <begin position="255"/>
        <end position="318"/>
    </location>
</feature>
<keyword evidence="7 9" id="KW-1133">Transmembrane helix</keyword>
<evidence type="ECO:0000256" key="5">
    <source>
        <dbReference type="ARBA" id="ARBA00022519"/>
    </source>
</evidence>
<feature type="transmembrane region" description="Helical" evidence="9">
    <location>
        <begin position="51"/>
        <end position="72"/>
    </location>
</feature>
<dbReference type="Pfam" id="PF26002">
    <property type="entry name" value="Beta-barrel_AprE"/>
    <property type="match status" value="1"/>
</dbReference>
<evidence type="ECO:0000256" key="8">
    <source>
        <dbReference type="ARBA" id="ARBA00023136"/>
    </source>
</evidence>
<dbReference type="EMBL" id="PHIG01000063">
    <property type="protein sequence ID" value="PJK27595.1"/>
    <property type="molecule type" value="Genomic_DNA"/>
</dbReference>
<feature type="coiled-coil region" evidence="10">
    <location>
        <begin position="203"/>
        <end position="230"/>
    </location>
</feature>
<comment type="similarity">
    <text evidence="2 9">Belongs to the membrane fusion protein (MFP) (TC 8.A.1) family.</text>
</comment>
<evidence type="ECO:0000256" key="10">
    <source>
        <dbReference type="SAM" id="Coils"/>
    </source>
</evidence>
<dbReference type="InterPro" id="IPR058982">
    <property type="entry name" value="Beta-barrel_AprE"/>
</dbReference>
<gene>
    <name evidence="14" type="ORF">CVT23_22045</name>
</gene>
<evidence type="ECO:0000256" key="2">
    <source>
        <dbReference type="ARBA" id="ARBA00009477"/>
    </source>
</evidence>
<dbReference type="GO" id="GO:0015031">
    <property type="term" value="P:protein transport"/>
    <property type="evidence" value="ECO:0007669"/>
    <property type="project" value="InterPro"/>
</dbReference>
<dbReference type="InterPro" id="IPR010129">
    <property type="entry name" value="T1SS_HlyD"/>
</dbReference>
<evidence type="ECO:0000259" key="13">
    <source>
        <dbReference type="Pfam" id="PF26002"/>
    </source>
</evidence>
<comment type="caution">
    <text evidence="14">The sequence shown here is derived from an EMBL/GenBank/DDBJ whole genome shotgun (WGS) entry which is preliminary data.</text>
</comment>
<keyword evidence="8 9" id="KW-0472">Membrane</keyword>
<proteinExistence type="inferred from homology"/>
<evidence type="ECO:0000256" key="1">
    <source>
        <dbReference type="ARBA" id="ARBA00004377"/>
    </source>
</evidence>
<keyword evidence="3 9" id="KW-0813">Transport</keyword>
<protein>
    <recommendedName>
        <fullName evidence="9">Membrane fusion protein (MFP) family protein</fullName>
    </recommendedName>
</protein>
<evidence type="ECO:0000256" key="6">
    <source>
        <dbReference type="ARBA" id="ARBA00022692"/>
    </source>
</evidence>
<keyword evidence="15" id="KW-1185">Reference proteome</keyword>
<keyword evidence="5 9" id="KW-0997">Cell inner membrane</keyword>
<feature type="domain" description="AprE-like long alpha-helical hairpin" evidence="12">
    <location>
        <begin position="127"/>
        <end position="318"/>
    </location>
</feature>
<evidence type="ECO:0000256" key="11">
    <source>
        <dbReference type="SAM" id="MobiDB-lite"/>
    </source>
</evidence>
<dbReference type="PANTHER" id="PTHR30386:SF17">
    <property type="entry name" value="ALKALINE PROTEASE SECRETION PROTEIN APRE"/>
    <property type="match status" value="1"/>
</dbReference>
<dbReference type="AlphaFoldDB" id="A0A2M9FVU5"/>
<sequence length="471" mass="51602">MRREREARGDPPGASRGARPVSQALGRVDPVPAPAGGNPLDRQPKLGIGRLTLFGCLVVAAFFLGIGGWAVFVPLQSAAIAPGTVIVEGRRKTLQHLEGGIVREIRVKEGDLVEQGKVVVVLDDIRARSEVEQLRGRLASAMAARARLEAERDRAESIAFPEALTQLVTDRQEREALIEGERTVFGERRNFLTSQTNINRERISQFGEEITGLREEIQAVERQLELTREEEQGLADLVEKGLARRPRLLDLQRQQAALRGELARNRAAIARAERQIGETELTILDIRTRFLNEVVGRMQEVQAEIADLRDRLAAADDVIRRTEIVAPVSGIVVNVQVNTTGGVVSPGQPLLDIVPASESLTVEARVSPADIDVVHAGLPARVRIAAFKIAENPILDGRVLTVSADALQDERTGETFYVAQVELTDLSPLPEGAELLPGMPAEVMIVTGEQTPLEYLLEPIRISLRRAMRES</sequence>
<dbReference type="Gene3D" id="1.10.287.470">
    <property type="entry name" value="Helix hairpin bin"/>
    <property type="match status" value="1"/>
</dbReference>
<dbReference type="PANTHER" id="PTHR30386">
    <property type="entry name" value="MEMBRANE FUSION SUBUNIT OF EMRAB-TOLC MULTIDRUG EFFLUX PUMP"/>
    <property type="match status" value="1"/>
</dbReference>
<feature type="region of interest" description="Disordered" evidence="11">
    <location>
        <begin position="1"/>
        <end position="40"/>
    </location>
</feature>
<evidence type="ECO:0000256" key="9">
    <source>
        <dbReference type="RuleBase" id="RU365093"/>
    </source>
</evidence>
<name>A0A2M9FVU5_9PROT</name>
<feature type="domain" description="AprE-like beta-barrel" evidence="13">
    <location>
        <begin position="360"/>
        <end position="448"/>
    </location>
</feature>
<dbReference type="InterPro" id="IPR058781">
    <property type="entry name" value="HH_AprE-like"/>
</dbReference>
<keyword evidence="10" id="KW-0175">Coiled coil</keyword>
<dbReference type="Pfam" id="PF25994">
    <property type="entry name" value="HH_AprE"/>
    <property type="match status" value="1"/>
</dbReference>
<dbReference type="Gene3D" id="2.40.30.170">
    <property type="match status" value="1"/>
</dbReference>
<dbReference type="Proteomes" id="UP000229498">
    <property type="component" value="Unassembled WGS sequence"/>
</dbReference>
<dbReference type="SUPFAM" id="SSF111369">
    <property type="entry name" value="HlyD-like secretion proteins"/>
    <property type="match status" value="1"/>
</dbReference>
<dbReference type="OrthoDB" id="9810980at2"/>
<dbReference type="GO" id="GO:0005886">
    <property type="term" value="C:plasma membrane"/>
    <property type="evidence" value="ECO:0007669"/>
    <property type="project" value="UniProtKB-SubCell"/>
</dbReference>
<evidence type="ECO:0000259" key="12">
    <source>
        <dbReference type="Pfam" id="PF25994"/>
    </source>
</evidence>
<accession>A0A2M9FVU5</accession>
<dbReference type="NCBIfam" id="TIGR01843">
    <property type="entry name" value="type_I_hlyD"/>
    <property type="match status" value="1"/>
</dbReference>
<evidence type="ECO:0000313" key="15">
    <source>
        <dbReference type="Proteomes" id="UP000229498"/>
    </source>
</evidence>
<keyword evidence="6 9" id="KW-0812">Transmembrane</keyword>
<keyword evidence="4 9" id="KW-1003">Cell membrane</keyword>
<evidence type="ECO:0000256" key="4">
    <source>
        <dbReference type="ARBA" id="ARBA00022475"/>
    </source>
</evidence>
<evidence type="ECO:0000256" key="3">
    <source>
        <dbReference type="ARBA" id="ARBA00022448"/>
    </source>
</evidence>
<dbReference type="PRINTS" id="PR01490">
    <property type="entry name" value="RTXTOXIND"/>
</dbReference>
<evidence type="ECO:0000256" key="7">
    <source>
        <dbReference type="ARBA" id="ARBA00022989"/>
    </source>
</evidence>
<organism evidence="14 15">
    <name type="scientific">Minwuia thermotolerans</name>
    <dbReference type="NCBI Taxonomy" id="2056226"/>
    <lineage>
        <taxon>Bacteria</taxon>
        <taxon>Pseudomonadati</taxon>
        <taxon>Pseudomonadota</taxon>
        <taxon>Alphaproteobacteria</taxon>
        <taxon>Minwuiales</taxon>
        <taxon>Minwuiaceae</taxon>
        <taxon>Minwuia</taxon>
    </lineage>
</organism>
<dbReference type="Gene3D" id="2.40.50.100">
    <property type="match status" value="2"/>
</dbReference>
<reference evidence="14 15" key="1">
    <citation type="submission" date="2017-11" db="EMBL/GenBank/DDBJ databases">
        <title>Draft genome sequence of Rhizobiales bacterium SY3-13.</title>
        <authorList>
            <person name="Sun C."/>
        </authorList>
    </citation>
    <scope>NUCLEOTIDE SEQUENCE [LARGE SCALE GENOMIC DNA]</scope>
    <source>
        <strain evidence="14 15">SY3-13</strain>
    </source>
</reference>
<evidence type="ECO:0000313" key="14">
    <source>
        <dbReference type="EMBL" id="PJK27595.1"/>
    </source>
</evidence>